<evidence type="ECO:0000256" key="1">
    <source>
        <dbReference type="SAM" id="MobiDB-lite"/>
    </source>
</evidence>
<keyword evidence="3" id="KW-1185">Reference proteome</keyword>
<evidence type="ECO:0000313" key="3">
    <source>
        <dbReference type="Proteomes" id="UP001187315"/>
    </source>
</evidence>
<proteinExistence type="predicted"/>
<accession>A0AA88N677</accession>
<sequence>MHKKSVFCPGCIKVVFRKGPLGYLLQDPTEEARVIEDNPALQDKSAPKKEELVRQNALAVVRQRGGDASDKREVLGEYILQFGKYKGKSFRWLLENDMGYTICLIKNIQQEEAMGVFTSEGPSKSSLLSFSNYACSFNEIQSLLSYVSKNPGLVGFGAHTKSTWQEIWNNRADGYASFILWATCVPGTRMYKLQQYLRNQIQSARPQLLSQRVSCLFFASVKELFAVHGSLLQEPSASSIGNACTKKAVGPQAASQAGSKAGCALAGNRTRASRVAGENSTTEPPMPTLRGRGHLRQRWPALLMHGSLLQEPSASSIGNACTKKAVGPQAGSKAGCALAGNRTRASRAEAGSWTPSAEVAGTFNGSFQATPVLYLTRFIFSYCGSDLLNSTALWSTSSEGGHGSPSVLRLFTLPSI</sequence>
<dbReference type="AlphaFoldDB" id="A0AA88N677"/>
<dbReference type="EMBL" id="JAVHJS010000007">
    <property type="protein sequence ID" value="KAK2852279.1"/>
    <property type="molecule type" value="Genomic_DNA"/>
</dbReference>
<evidence type="ECO:0000313" key="2">
    <source>
        <dbReference type="EMBL" id="KAK2852279.1"/>
    </source>
</evidence>
<organism evidence="2 3">
    <name type="scientific">Tachysurus vachellii</name>
    <name type="common">Darkbarbel catfish</name>
    <name type="synonym">Pelteobagrus vachellii</name>
    <dbReference type="NCBI Taxonomy" id="175792"/>
    <lineage>
        <taxon>Eukaryota</taxon>
        <taxon>Metazoa</taxon>
        <taxon>Chordata</taxon>
        <taxon>Craniata</taxon>
        <taxon>Vertebrata</taxon>
        <taxon>Euteleostomi</taxon>
        <taxon>Actinopterygii</taxon>
        <taxon>Neopterygii</taxon>
        <taxon>Teleostei</taxon>
        <taxon>Ostariophysi</taxon>
        <taxon>Siluriformes</taxon>
        <taxon>Bagridae</taxon>
        <taxon>Tachysurus</taxon>
    </lineage>
</organism>
<feature type="region of interest" description="Disordered" evidence="1">
    <location>
        <begin position="271"/>
        <end position="291"/>
    </location>
</feature>
<protein>
    <submittedName>
        <fullName evidence="2">Uncharacterized protein</fullName>
    </submittedName>
</protein>
<name>A0AA88N677_TACVA</name>
<gene>
    <name evidence="2" type="ORF">Q7C36_007480</name>
</gene>
<comment type="caution">
    <text evidence="2">The sequence shown here is derived from an EMBL/GenBank/DDBJ whole genome shotgun (WGS) entry which is preliminary data.</text>
</comment>
<dbReference type="Proteomes" id="UP001187315">
    <property type="component" value="Unassembled WGS sequence"/>
</dbReference>
<reference evidence="2" key="1">
    <citation type="submission" date="2023-08" db="EMBL/GenBank/DDBJ databases">
        <title>Pelteobagrus vachellii genome.</title>
        <authorList>
            <person name="Liu H."/>
        </authorList>
    </citation>
    <scope>NUCLEOTIDE SEQUENCE</scope>
    <source>
        <strain evidence="2">PRFRI_2022a</strain>
        <tissue evidence="2">Muscle</tissue>
    </source>
</reference>